<dbReference type="STRING" id="520767.ATZ99_13580"/>
<gene>
    <name evidence="2" type="ORF">ATZ99_13580</name>
</gene>
<name>A0A162MIT7_9FIRM</name>
<dbReference type="InterPro" id="IPR054210">
    <property type="entry name" value="DUF6917"/>
</dbReference>
<keyword evidence="3" id="KW-1185">Reference proteome</keyword>
<reference evidence="2 3" key="1">
    <citation type="submission" date="2015-12" db="EMBL/GenBank/DDBJ databases">
        <title>Draft genome of Thermovenabulum gondwanense isolated from a red thermophilic microbial mat colonisisng an outflow channel of a bore well.</title>
        <authorList>
            <person name="Patel B.K."/>
        </authorList>
    </citation>
    <scope>NUCLEOTIDE SEQUENCE [LARGE SCALE GENOMIC DNA]</scope>
    <source>
        <strain evidence="2 3">R270</strain>
    </source>
</reference>
<evidence type="ECO:0000313" key="2">
    <source>
        <dbReference type="EMBL" id="KYO66166.1"/>
    </source>
</evidence>
<dbReference type="OrthoDB" id="4557435at2"/>
<dbReference type="EMBL" id="LOHZ01000030">
    <property type="protein sequence ID" value="KYO66166.1"/>
    <property type="molecule type" value="Genomic_DNA"/>
</dbReference>
<organism evidence="2 3">
    <name type="scientific">Thermovenabulum gondwanense</name>
    <dbReference type="NCBI Taxonomy" id="520767"/>
    <lineage>
        <taxon>Bacteria</taxon>
        <taxon>Bacillati</taxon>
        <taxon>Bacillota</taxon>
        <taxon>Clostridia</taxon>
        <taxon>Thermosediminibacterales</taxon>
        <taxon>Thermosediminibacteraceae</taxon>
        <taxon>Thermovenabulum</taxon>
    </lineage>
</organism>
<dbReference type="Proteomes" id="UP000075737">
    <property type="component" value="Unassembled WGS sequence"/>
</dbReference>
<accession>A0A162MIT7</accession>
<protein>
    <recommendedName>
        <fullName evidence="1">DUF6917 domain-containing protein</fullName>
    </recommendedName>
</protein>
<comment type="caution">
    <text evidence="2">The sequence shown here is derived from an EMBL/GenBank/DDBJ whole genome shotgun (WGS) entry which is preliminary data.</text>
</comment>
<evidence type="ECO:0000259" key="1">
    <source>
        <dbReference type="Pfam" id="PF21891"/>
    </source>
</evidence>
<evidence type="ECO:0000313" key="3">
    <source>
        <dbReference type="Proteomes" id="UP000075737"/>
    </source>
</evidence>
<dbReference type="AlphaFoldDB" id="A0A162MIT7"/>
<feature type="domain" description="DUF6917" evidence="1">
    <location>
        <begin position="15"/>
        <end position="139"/>
    </location>
</feature>
<dbReference type="Pfam" id="PF21891">
    <property type="entry name" value="DUF6917"/>
    <property type="match status" value="1"/>
</dbReference>
<dbReference type="RefSeq" id="WP_068748478.1">
    <property type="nucleotide sequence ID" value="NZ_LOHZ01000030.1"/>
</dbReference>
<proteinExistence type="predicted"/>
<sequence>MKDPYKEGMFKNNPYAKKKPVKGIIKVVLDGIYDERGLNLIVQPSRCLLKNEIHELILTTEEVKPGDGVNKIAYLGFFEVTEGSVAVYGDPVKIGGKQVGVIAGYDETHFPNHYNIVVKGTELLSGKDRLLELDMEVEIG</sequence>